<gene>
    <name evidence="7" type="ORF">H4N64_02750</name>
</gene>
<dbReference type="GO" id="GO:0006310">
    <property type="term" value="P:DNA recombination"/>
    <property type="evidence" value="ECO:0007669"/>
    <property type="project" value="UniProtKB-KW"/>
</dbReference>
<evidence type="ECO:0000313" key="7">
    <source>
        <dbReference type="EMBL" id="MBC2900534.1"/>
    </source>
</evidence>
<protein>
    <submittedName>
        <fullName evidence="7">Site-specific integrase</fullName>
    </submittedName>
</protein>
<feature type="domain" description="Tyr recombinase" evidence="6">
    <location>
        <begin position="75"/>
        <end position="273"/>
    </location>
</feature>
<proteinExistence type="inferred from homology"/>
<dbReference type="PROSITE" id="PS51898">
    <property type="entry name" value="TYR_RECOMBINASE"/>
    <property type="match status" value="1"/>
</dbReference>
<keyword evidence="2" id="KW-0238">DNA-binding</keyword>
<name>A0A7X1M6X3_9ACTN</name>
<organism evidence="7 8">
    <name type="scientific">Streptomyces cupreus</name>
    <dbReference type="NCBI Taxonomy" id="2759956"/>
    <lineage>
        <taxon>Bacteria</taxon>
        <taxon>Bacillati</taxon>
        <taxon>Actinomycetota</taxon>
        <taxon>Actinomycetes</taxon>
        <taxon>Kitasatosporales</taxon>
        <taxon>Streptomycetaceae</taxon>
        <taxon>Streptomyces</taxon>
    </lineage>
</organism>
<evidence type="ECO:0000256" key="3">
    <source>
        <dbReference type="ARBA" id="ARBA00023172"/>
    </source>
</evidence>
<comment type="similarity">
    <text evidence="1">Belongs to the 'phage' integrase family.</text>
</comment>
<evidence type="ECO:0000256" key="1">
    <source>
        <dbReference type="ARBA" id="ARBA00008857"/>
    </source>
</evidence>
<evidence type="ECO:0000256" key="4">
    <source>
        <dbReference type="SAM" id="Coils"/>
    </source>
</evidence>
<dbReference type="InterPro" id="IPR050090">
    <property type="entry name" value="Tyrosine_recombinase_XerCD"/>
</dbReference>
<dbReference type="Gene3D" id="1.10.443.10">
    <property type="entry name" value="Intergrase catalytic core"/>
    <property type="match status" value="1"/>
</dbReference>
<feature type="region of interest" description="Disordered" evidence="5">
    <location>
        <begin position="309"/>
        <end position="372"/>
    </location>
</feature>
<dbReference type="Pfam" id="PF00589">
    <property type="entry name" value="Phage_integrase"/>
    <property type="match status" value="1"/>
</dbReference>
<dbReference type="CDD" id="cd01189">
    <property type="entry name" value="INT_ICEBs1_C_like"/>
    <property type="match status" value="1"/>
</dbReference>
<comment type="caution">
    <text evidence="7">The sequence shown here is derived from an EMBL/GenBank/DDBJ whole genome shotgun (WGS) entry which is preliminary data.</text>
</comment>
<evidence type="ECO:0000259" key="6">
    <source>
        <dbReference type="PROSITE" id="PS51898"/>
    </source>
</evidence>
<dbReference type="InterPro" id="IPR013762">
    <property type="entry name" value="Integrase-like_cat_sf"/>
</dbReference>
<dbReference type="AlphaFoldDB" id="A0A7X1M6X3"/>
<dbReference type="GO" id="GO:0015074">
    <property type="term" value="P:DNA integration"/>
    <property type="evidence" value="ECO:0007669"/>
    <property type="project" value="InterPro"/>
</dbReference>
<dbReference type="GO" id="GO:0003677">
    <property type="term" value="F:DNA binding"/>
    <property type="evidence" value="ECO:0007669"/>
    <property type="project" value="UniProtKB-KW"/>
</dbReference>
<dbReference type="Proteomes" id="UP000584670">
    <property type="component" value="Unassembled WGS sequence"/>
</dbReference>
<dbReference type="RefSeq" id="WP_186280440.1">
    <property type="nucleotide sequence ID" value="NZ_JACMSF010000002.1"/>
</dbReference>
<keyword evidence="4" id="KW-0175">Coiled coil</keyword>
<dbReference type="InterPro" id="IPR002104">
    <property type="entry name" value="Integrase_catalytic"/>
</dbReference>
<dbReference type="Gene3D" id="1.10.150.130">
    <property type="match status" value="1"/>
</dbReference>
<evidence type="ECO:0000256" key="5">
    <source>
        <dbReference type="SAM" id="MobiDB-lite"/>
    </source>
</evidence>
<dbReference type="PANTHER" id="PTHR30349:SF41">
    <property type="entry name" value="INTEGRASE_RECOMBINASE PROTEIN MJ0367-RELATED"/>
    <property type="match status" value="1"/>
</dbReference>
<sequence>MHNDLAPAFDSLKLDELRHRHISAFVTSQLSADRGRTTLYRCLATLSSALGDAVHQHRLAHNPASPPALRRPPAPERRIWTADEAVRFLRHCYQADPDMADLFEFLIGTGLRKGEALGLHWDDVHLRERVLYVRCTLSAIDNNRLAITAPKTRSSKNWVAISPRVTAALQHRTRSSAHAHSDPSAPFTGLVFRRPDGWPLRPSAVLDRLRRLSDEAGVPRVTVHDLRHLAATLTITAGVPLTVVSKTLRHSTVSTTANIYSHLTRQAAREAVDTIEQTLTLAEQKADRQARQKRLRSPRDHIQRLREALHRLRAPAPPSFCTTATRPQLRPATTLRPPALREREKPPSRKRQNGFRPASKLVGTTGFEPATP</sequence>
<evidence type="ECO:0000256" key="2">
    <source>
        <dbReference type="ARBA" id="ARBA00023125"/>
    </source>
</evidence>
<keyword evidence="8" id="KW-1185">Reference proteome</keyword>
<dbReference type="SUPFAM" id="SSF56349">
    <property type="entry name" value="DNA breaking-rejoining enzymes"/>
    <property type="match status" value="1"/>
</dbReference>
<dbReference type="EMBL" id="JACMSF010000002">
    <property type="protein sequence ID" value="MBC2900534.1"/>
    <property type="molecule type" value="Genomic_DNA"/>
</dbReference>
<dbReference type="PANTHER" id="PTHR30349">
    <property type="entry name" value="PHAGE INTEGRASE-RELATED"/>
    <property type="match status" value="1"/>
</dbReference>
<evidence type="ECO:0000313" key="8">
    <source>
        <dbReference type="Proteomes" id="UP000584670"/>
    </source>
</evidence>
<dbReference type="InterPro" id="IPR011010">
    <property type="entry name" value="DNA_brk_join_enz"/>
</dbReference>
<accession>A0A7X1M6X3</accession>
<feature type="coiled-coil region" evidence="4">
    <location>
        <begin position="265"/>
        <end position="292"/>
    </location>
</feature>
<dbReference type="InterPro" id="IPR010998">
    <property type="entry name" value="Integrase_recombinase_N"/>
</dbReference>
<keyword evidence="3" id="KW-0233">DNA recombination</keyword>
<reference evidence="7 8" key="1">
    <citation type="submission" date="2020-08" db="EMBL/GenBank/DDBJ databases">
        <title>Streptomyces sp. PSKA01 genome sequencing and assembly.</title>
        <authorList>
            <person name="Mandal S."/>
            <person name="Maiti P.K."/>
            <person name="Das P."/>
        </authorList>
    </citation>
    <scope>NUCLEOTIDE SEQUENCE [LARGE SCALE GENOMIC DNA]</scope>
    <source>
        <strain evidence="7 8">PSKA01</strain>
    </source>
</reference>